<dbReference type="InterPro" id="IPR036271">
    <property type="entry name" value="Tet_transcr_reg_TetR-rel_C_sf"/>
</dbReference>
<accession>A0A4P6JN78</accession>
<keyword evidence="7" id="KW-1185">Reference proteome</keyword>
<dbReference type="PROSITE" id="PS50977">
    <property type="entry name" value="HTH_TETR_2"/>
    <property type="match status" value="1"/>
</dbReference>
<dbReference type="Proteomes" id="UP000290365">
    <property type="component" value="Chromosome"/>
</dbReference>
<organism evidence="6 7">
    <name type="scientific">Ktedonosporobacter rubrisoli</name>
    <dbReference type="NCBI Taxonomy" id="2509675"/>
    <lineage>
        <taxon>Bacteria</taxon>
        <taxon>Bacillati</taxon>
        <taxon>Chloroflexota</taxon>
        <taxon>Ktedonobacteria</taxon>
        <taxon>Ktedonobacterales</taxon>
        <taxon>Ktedonosporobacteraceae</taxon>
        <taxon>Ktedonosporobacter</taxon>
    </lineage>
</organism>
<sequence>MKRAKHEQPSSRRRRGDALIQAIYAAVLGELADAGFGHLTMDRIALRARTGKMPLYRRWASVQELVLDALTNALEENTTHTPDTGNLREDLIEVHKNIRELMNSPVGTTMRAIIGDRLHHPDLIAAIRTKIFEPHSQILQVLERSTERGEIRREVITPQVCQAGRAMMIMQQLLQGSSPDDTEIVAIVDRILLPALGVHGPTEDAPIRR</sequence>
<dbReference type="InterPro" id="IPR001647">
    <property type="entry name" value="HTH_TetR"/>
</dbReference>
<gene>
    <name evidence="6" type="ORF">EPA93_11210</name>
</gene>
<keyword evidence="3" id="KW-0804">Transcription</keyword>
<evidence type="ECO:0000313" key="7">
    <source>
        <dbReference type="Proteomes" id="UP000290365"/>
    </source>
</evidence>
<dbReference type="SUPFAM" id="SSF46689">
    <property type="entry name" value="Homeodomain-like"/>
    <property type="match status" value="1"/>
</dbReference>
<dbReference type="InterPro" id="IPR009057">
    <property type="entry name" value="Homeodomain-like_sf"/>
</dbReference>
<proteinExistence type="predicted"/>
<dbReference type="AlphaFoldDB" id="A0A4P6JN78"/>
<evidence type="ECO:0000256" key="2">
    <source>
        <dbReference type="ARBA" id="ARBA00023125"/>
    </source>
</evidence>
<keyword evidence="1" id="KW-0805">Transcription regulation</keyword>
<name>A0A4P6JN78_KTERU</name>
<protein>
    <submittedName>
        <fullName evidence="6">TetR/AcrR family transcriptional regulator</fullName>
    </submittedName>
</protein>
<dbReference type="PANTHER" id="PTHR30055">
    <property type="entry name" value="HTH-TYPE TRANSCRIPTIONAL REGULATOR RUTR"/>
    <property type="match status" value="1"/>
</dbReference>
<reference evidence="6 7" key="1">
    <citation type="submission" date="2019-01" db="EMBL/GenBank/DDBJ databases">
        <title>Ktedonosporobacter rubrisoli SCAWS-G2.</title>
        <authorList>
            <person name="Huang Y."/>
            <person name="Yan B."/>
        </authorList>
    </citation>
    <scope>NUCLEOTIDE SEQUENCE [LARGE SCALE GENOMIC DNA]</scope>
    <source>
        <strain evidence="6 7">SCAWS-G2</strain>
    </source>
</reference>
<evidence type="ECO:0000256" key="4">
    <source>
        <dbReference type="PROSITE-ProRule" id="PRU00335"/>
    </source>
</evidence>
<feature type="domain" description="HTH tetR-type" evidence="5">
    <location>
        <begin position="17"/>
        <end position="77"/>
    </location>
</feature>
<evidence type="ECO:0000313" key="6">
    <source>
        <dbReference type="EMBL" id="QBD76540.1"/>
    </source>
</evidence>
<dbReference type="Gene3D" id="1.10.357.10">
    <property type="entry name" value="Tetracycline Repressor, domain 2"/>
    <property type="match status" value="1"/>
</dbReference>
<evidence type="ECO:0000259" key="5">
    <source>
        <dbReference type="PROSITE" id="PS50977"/>
    </source>
</evidence>
<dbReference type="SUPFAM" id="SSF48498">
    <property type="entry name" value="Tetracyclin repressor-like, C-terminal domain"/>
    <property type="match status" value="1"/>
</dbReference>
<dbReference type="KEGG" id="kbs:EPA93_11210"/>
<evidence type="ECO:0000256" key="1">
    <source>
        <dbReference type="ARBA" id="ARBA00023015"/>
    </source>
</evidence>
<evidence type="ECO:0000256" key="3">
    <source>
        <dbReference type="ARBA" id="ARBA00023163"/>
    </source>
</evidence>
<keyword evidence="2 4" id="KW-0238">DNA-binding</keyword>
<dbReference type="PANTHER" id="PTHR30055:SF225">
    <property type="entry name" value="TRANSCRIPTIONAL REGULATORY PROTEIN-RELATED"/>
    <property type="match status" value="1"/>
</dbReference>
<dbReference type="RefSeq" id="WP_129887422.1">
    <property type="nucleotide sequence ID" value="NZ_CP035758.1"/>
</dbReference>
<dbReference type="GO" id="GO:0003700">
    <property type="term" value="F:DNA-binding transcription factor activity"/>
    <property type="evidence" value="ECO:0007669"/>
    <property type="project" value="TreeGrafter"/>
</dbReference>
<dbReference type="GO" id="GO:0000976">
    <property type="term" value="F:transcription cis-regulatory region binding"/>
    <property type="evidence" value="ECO:0007669"/>
    <property type="project" value="TreeGrafter"/>
</dbReference>
<dbReference type="OrthoDB" id="68474at2"/>
<dbReference type="InterPro" id="IPR050109">
    <property type="entry name" value="HTH-type_TetR-like_transc_reg"/>
</dbReference>
<dbReference type="EMBL" id="CP035758">
    <property type="protein sequence ID" value="QBD76540.1"/>
    <property type="molecule type" value="Genomic_DNA"/>
</dbReference>
<dbReference type="Gene3D" id="1.10.10.60">
    <property type="entry name" value="Homeodomain-like"/>
    <property type="match status" value="1"/>
</dbReference>
<dbReference type="Pfam" id="PF16859">
    <property type="entry name" value="TetR_C_11"/>
    <property type="match status" value="1"/>
</dbReference>
<feature type="DNA-binding region" description="H-T-H motif" evidence="4">
    <location>
        <begin position="40"/>
        <end position="59"/>
    </location>
</feature>
<dbReference type="InterPro" id="IPR011075">
    <property type="entry name" value="TetR_C"/>
</dbReference>